<reference evidence="4" key="1">
    <citation type="submission" date="2025-08" db="UniProtKB">
        <authorList>
            <consortium name="RefSeq"/>
        </authorList>
    </citation>
    <scope>IDENTIFICATION</scope>
    <source>
        <strain evidence="4">14028-0561.14</strain>
        <tissue evidence="4">Whole fly</tissue>
    </source>
</reference>
<gene>
    <name evidence="4" type="primary">LOC108079731</name>
</gene>
<organism evidence="3 4">
    <name type="scientific">Drosophila kikkawai</name>
    <name type="common">Fruit fly</name>
    <dbReference type="NCBI Taxonomy" id="30033"/>
    <lineage>
        <taxon>Eukaryota</taxon>
        <taxon>Metazoa</taxon>
        <taxon>Ecdysozoa</taxon>
        <taxon>Arthropoda</taxon>
        <taxon>Hexapoda</taxon>
        <taxon>Insecta</taxon>
        <taxon>Pterygota</taxon>
        <taxon>Neoptera</taxon>
        <taxon>Endopterygota</taxon>
        <taxon>Diptera</taxon>
        <taxon>Brachycera</taxon>
        <taxon>Muscomorpha</taxon>
        <taxon>Ephydroidea</taxon>
        <taxon>Drosophilidae</taxon>
        <taxon>Drosophila</taxon>
        <taxon>Sophophora</taxon>
    </lineage>
</organism>
<feature type="region of interest" description="Disordered" evidence="1">
    <location>
        <begin position="99"/>
        <end position="145"/>
    </location>
</feature>
<keyword evidence="2" id="KW-1133">Transmembrane helix</keyword>
<dbReference type="AlphaFoldDB" id="A0A6P4J2T5"/>
<dbReference type="OrthoDB" id="7871719at2759"/>
<evidence type="ECO:0000313" key="4">
    <source>
        <dbReference type="RefSeq" id="XP_017029631.1"/>
    </source>
</evidence>
<protein>
    <submittedName>
        <fullName evidence="4">Uncharacterized protein isoform X1</fullName>
    </submittedName>
</protein>
<feature type="compositionally biased region" description="Pro residues" evidence="1">
    <location>
        <begin position="108"/>
        <end position="118"/>
    </location>
</feature>
<keyword evidence="2" id="KW-0812">Transmembrane</keyword>
<dbReference type="RefSeq" id="XP_017029631.1">
    <property type="nucleotide sequence ID" value="XM_017174142.3"/>
</dbReference>
<sequence>MKLPFRACLGLSMIMILPFGQCPRLWESTALSVYNGSTDTTPGCCSSNWLTQLQQSWCPLLRLLILGLVTLPIYNAVLILVGWLFHCSTKSNAEHFRLDTRPKKHPTPQSPLIPPKPPPRIRRRLTLSSPKRPSTSAPEPVPYPNHKNPFAEHEQYQVLRRNLQLVLKGLQNPPLEIAPPMLPESIIKRSEIPSEILSDVASLCPSEVQKKRSKVIFKRLWQKWRSRNKLKTSKKSLVSVSSSSCSSTNVSSCFYVYLEET</sequence>
<evidence type="ECO:0000256" key="1">
    <source>
        <dbReference type="SAM" id="MobiDB-lite"/>
    </source>
</evidence>
<feature type="transmembrane region" description="Helical" evidence="2">
    <location>
        <begin position="63"/>
        <end position="85"/>
    </location>
</feature>
<evidence type="ECO:0000256" key="2">
    <source>
        <dbReference type="SAM" id="Phobius"/>
    </source>
</evidence>
<dbReference type="GeneID" id="108079731"/>
<name>A0A6P4J2T5_DROKI</name>
<evidence type="ECO:0000313" key="3">
    <source>
        <dbReference type="Proteomes" id="UP001652661"/>
    </source>
</evidence>
<accession>A0A6P4J2T5</accession>
<proteinExistence type="predicted"/>
<dbReference type="Proteomes" id="UP001652661">
    <property type="component" value="Chromosome 3L"/>
</dbReference>
<keyword evidence="3" id="KW-1185">Reference proteome</keyword>
<keyword evidence="2" id="KW-0472">Membrane</keyword>